<reference evidence="1" key="1">
    <citation type="submission" date="2018-11" db="EMBL/GenBank/DDBJ databases">
        <title>The sequence and de novo assembly of Larimichthys crocea genome using PacBio and Hi-C technologies.</title>
        <authorList>
            <person name="Xu P."/>
            <person name="Chen B."/>
            <person name="Zhou Z."/>
            <person name="Ke Q."/>
            <person name="Wu Y."/>
            <person name="Bai H."/>
            <person name="Pu F."/>
        </authorList>
    </citation>
    <scope>NUCLEOTIDE SEQUENCE</scope>
    <source>
        <tissue evidence="1">Muscle</tissue>
    </source>
</reference>
<sequence length="54" mass="6058">LIAIGQYSSTIETVDAGWCKDITDQGATQIAQSSKSLRYLGLMRCDKRFFSRLN</sequence>
<accession>A0ACD3Q8L2</accession>
<keyword evidence="2" id="KW-1185">Reference proteome</keyword>
<organism evidence="1 2">
    <name type="scientific">Larimichthys crocea</name>
    <name type="common">Large yellow croaker</name>
    <name type="synonym">Pseudosciaena crocea</name>
    <dbReference type="NCBI Taxonomy" id="215358"/>
    <lineage>
        <taxon>Eukaryota</taxon>
        <taxon>Metazoa</taxon>
        <taxon>Chordata</taxon>
        <taxon>Craniata</taxon>
        <taxon>Vertebrata</taxon>
        <taxon>Euteleostomi</taxon>
        <taxon>Actinopterygii</taxon>
        <taxon>Neopterygii</taxon>
        <taxon>Teleostei</taxon>
        <taxon>Neoteleostei</taxon>
        <taxon>Acanthomorphata</taxon>
        <taxon>Eupercaria</taxon>
        <taxon>Sciaenidae</taxon>
        <taxon>Larimichthys</taxon>
    </lineage>
</organism>
<evidence type="ECO:0000313" key="2">
    <source>
        <dbReference type="Proteomes" id="UP000793456"/>
    </source>
</evidence>
<dbReference type="EMBL" id="CM011695">
    <property type="protein sequence ID" value="TMS03332.1"/>
    <property type="molecule type" value="Genomic_DNA"/>
</dbReference>
<feature type="non-terminal residue" evidence="1">
    <location>
        <position position="1"/>
    </location>
</feature>
<evidence type="ECO:0000313" key="1">
    <source>
        <dbReference type="EMBL" id="TMS03332.1"/>
    </source>
</evidence>
<comment type="caution">
    <text evidence="1">The sequence shown here is derived from an EMBL/GenBank/DDBJ whole genome shotgun (WGS) entry which is preliminary data.</text>
</comment>
<proteinExistence type="predicted"/>
<name>A0ACD3Q8L2_LARCR</name>
<protein>
    <submittedName>
        <fullName evidence="1">Uncharacterized protein</fullName>
    </submittedName>
</protein>
<gene>
    <name evidence="1" type="ORF">E3U43_000221</name>
</gene>
<dbReference type="Proteomes" id="UP000793456">
    <property type="component" value="Chromosome XXII"/>
</dbReference>